<reference evidence="3" key="1">
    <citation type="journal article" date="2005" name="Environ. Microbiol.">
        <title>Genetic and functional properties of uncultivated thermophilic crenarchaeotes from a subsurface gold mine as revealed by analysis of genome fragments.</title>
        <authorList>
            <person name="Nunoura T."/>
            <person name="Hirayama H."/>
            <person name="Takami H."/>
            <person name="Oida H."/>
            <person name="Nishi S."/>
            <person name="Shimamura S."/>
            <person name="Suzuki Y."/>
            <person name="Inagaki F."/>
            <person name="Takai K."/>
            <person name="Nealson K.H."/>
            <person name="Horikoshi K."/>
        </authorList>
    </citation>
    <scope>NUCLEOTIDE SEQUENCE</scope>
</reference>
<dbReference type="EMBL" id="AP011794">
    <property type="protein sequence ID" value="BAL58122.1"/>
    <property type="molecule type" value="Genomic_DNA"/>
</dbReference>
<protein>
    <recommendedName>
        <fullName evidence="2">Nucleoid-associated protein HGMM_F54F02C05</fullName>
    </recommendedName>
</protein>
<dbReference type="PANTHER" id="PTHR33449">
    <property type="entry name" value="NUCLEOID-ASSOCIATED PROTEIN YBAB"/>
    <property type="match status" value="1"/>
</dbReference>
<evidence type="ECO:0000256" key="1">
    <source>
        <dbReference type="ARBA" id="ARBA00023125"/>
    </source>
</evidence>
<comment type="function">
    <text evidence="2">Binds to DNA and alters its conformation. May be involved in regulation of gene expression, nucleoid organization and DNA protection.</text>
</comment>
<name>H5SPN6_9BACT</name>
<dbReference type="PANTHER" id="PTHR33449:SF1">
    <property type="entry name" value="NUCLEOID-ASSOCIATED PROTEIN YBAB"/>
    <property type="match status" value="1"/>
</dbReference>
<gene>
    <name evidence="3" type="ORF">HGMM_F54F02C05</name>
</gene>
<dbReference type="GO" id="GO:0003677">
    <property type="term" value="F:DNA binding"/>
    <property type="evidence" value="ECO:0007669"/>
    <property type="project" value="UniProtKB-UniRule"/>
</dbReference>
<dbReference type="HAMAP" id="MF_00274">
    <property type="entry name" value="DNA_YbaB_EbfC"/>
    <property type="match status" value="1"/>
</dbReference>
<comment type="subcellular location">
    <subcellularLocation>
        <location evidence="2">Cytoplasm</location>
        <location evidence="2">Nucleoid</location>
    </subcellularLocation>
</comment>
<sequence length="103" mass="11334">MKFPNPHELQKMLEQAQKMQQELRNAIQQIRVEASSGGGAVTVMMSGTKEVLALKIDPEVVGGDIELLQDLIIAAVNECGRKVDEAIQQQALKNLNLNLPGLW</sequence>
<dbReference type="GO" id="GO:0005829">
    <property type="term" value="C:cytosol"/>
    <property type="evidence" value="ECO:0007669"/>
    <property type="project" value="TreeGrafter"/>
</dbReference>
<dbReference type="PIRSF" id="PIRSF004555">
    <property type="entry name" value="UCP004555"/>
    <property type="match status" value="1"/>
</dbReference>
<comment type="subunit">
    <text evidence="2">Homodimer.</text>
</comment>
<dbReference type="Gene3D" id="3.30.1310.10">
    <property type="entry name" value="Nucleoid-associated protein YbaB-like domain"/>
    <property type="match status" value="1"/>
</dbReference>
<keyword evidence="1 2" id="KW-0238">DNA-binding</keyword>
<proteinExistence type="inferred from homology"/>
<keyword evidence="2" id="KW-0963">Cytoplasm</keyword>
<evidence type="ECO:0000256" key="2">
    <source>
        <dbReference type="HAMAP-Rule" id="MF_00274"/>
    </source>
</evidence>
<organism evidence="3">
    <name type="scientific">uncultured Acidobacteriota bacterium</name>
    <dbReference type="NCBI Taxonomy" id="171953"/>
    <lineage>
        <taxon>Bacteria</taxon>
        <taxon>Pseudomonadati</taxon>
        <taxon>Acidobacteriota</taxon>
        <taxon>environmental samples</taxon>
    </lineage>
</organism>
<dbReference type="SUPFAM" id="SSF82607">
    <property type="entry name" value="YbaB-like"/>
    <property type="match status" value="1"/>
</dbReference>
<dbReference type="InterPro" id="IPR004401">
    <property type="entry name" value="YbaB/EbfC"/>
</dbReference>
<accession>H5SPN6</accession>
<dbReference type="GO" id="GO:0043590">
    <property type="term" value="C:bacterial nucleoid"/>
    <property type="evidence" value="ECO:0007669"/>
    <property type="project" value="UniProtKB-UniRule"/>
</dbReference>
<dbReference type="NCBIfam" id="TIGR00103">
    <property type="entry name" value="DNA_YbaB_EbfC"/>
    <property type="match status" value="1"/>
</dbReference>
<dbReference type="Pfam" id="PF02575">
    <property type="entry name" value="YbaB_DNA_bd"/>
    <property type="match status" value="1"/>
</dbReference>
<comment type="similarity">
    <text evidence="2">Belongs to the YbaB/EbfC family.</text>
</comment>
<dbReference type="AlphaFoldDB" id="H5SPN6"/>
<reference evidence="3" key="2">
    <citation type="journal article" date="2012" name="PLoS ONE">
        <title>A Deeply Branching Thermophilic Bacterium with an Ancient Acetyl-CoA Pathway Dominates a Subsurface Ecosystem.</title>
        <authorList>
            <person name="Takami H."/>
            <person name="Noguchi H."/>
            <person name="Takaki Y."/>
            <person name="Uchiyama I."/>
            <person name="Toyoda A."/>
            <person name="Nishi S."/>
            <person name="Chee G.-J."/>
            <person name="Arai W."/>
            <person name="Nunoura T."/>
            <person name="Itoh T."/>
            <person name="Hattori M."/>
            <person name="Takai K."/>
        </authorList>
    </citation>
    <scope>NUCLEOTIDE SEQUENCE</scope>
</reference>
<evidence type="ECO:0000313" key="3">
    <source>
        <dbReference type="EMBL" id="BAL58122.1"/>
    </source>
</evidence>
<dbReference type="InterPro" id="IPR036894">
    <property type="entry name" value="YbaB-like_sf"/>
</dbReference>